<accession>A0ABQ4KLW3</accession>
<dbReference type="EMBL" id="BORB01000024">
    <property type="protein sequence ID" value="GIN58466.1"/>
    <property type="molecule type" value="Genomic_DNA"/>
</dbReference>
<keyword evidence="2" id="KW-1185">Reference proteome</keyword>
<name>A0ABQ4KLW3_9BACI</name>
<evidence type="ECO:0000313" key="2">
    <source>
        <dbReference type="Proteomes" id="UP000679950"/>
    </source>
</evidence>
<evidence type="ECO:0000313" key="1">
    <source>
        <dbReference type="EMBL" id="GIN58466.1"/>
    </source>
</evidence>
<organism evidence="1 2">
    <name type="scientific">Lederbergia ruris</name>
    <dbReference type="NCBI Taxonomy" id="217495"/>
    <lineage>
        <taxon>Bacteria</taxon>
        <taxon>Bacillati</taxon>
        <taxon>Bacillota</taxon>
        <taxon>Bacilli</taxon>
        <taxon>Bacillales</taxon>
        <taxon>Bacillaceae</taxon>
        <taxon>Lederbergia</taxon>
    </lineage>
</organism>
<sequence>MDGYRKSNHEVYDIKYHGNMGDKYNYKGTAQTNYNKRKMY</sequence>
<protein>
    <submittedName>
        <fullName evidence="1">Uncharacterized protein</fullName>
    </submittedName>
</protein>
<reference evidence="1 2" key="1">
    <citation type="submission" date="2021-03" db="EMBL/GenBank/DDBJ databases">
        <title>Antimicrobial resistance genes in bacteria isolated from Japanese honey, and their potential for conferring macrolide and lincosamide resistance in the American foulbrood pathogen Paenibacillus larvae.</title>
        <authorList>
            <person name="Okamoto M."/>
            <person name="Kumagai M."/>
            <person name="Kanamori H."/>
            <person name="Takamatsu D."/>
        </authorList>
    </citation>
    <scope>NUCLEOTIDE SEQUENCE [LARGE SCALE GENOMIC DNA]</scope>
    <source>
        <strain evidence="1 2">J8TS2</strain>
    </source>
</reference>
<dbReference type="Proteomes" id="UP000679950">
    <property type="component" value="Unassembled WGS sequence"/>
</dbReference>
<comment type="caution">
    <text evidence="1">The sequence shown here is derived from an EMBL/GenBank/DDBJ whole genome shotgun (WGS) entry which is preliminary data.</text>
</comment>
<gene>
    <name evidence="1" type="ORF">J8TS2_27850</name>
</gene>
<proteinExistence type="predicted"/>